<dbReference type="GO" id="GO:0006508">
    <property type="term" value="P:proteolysis"/>
    <property type="evidence" value="ECO:0007669"/>
    <property type="project" value="UniProtKB-KW"/>
</dbReference>
<comment type="catalytic activity">
    <reaction evidence="1">
        <text>an L-aminoacyl-L-amino acid + H2O = 2 an L-alpha-amino acid</text>
        <dbReference type="Rhea" id="RHEA:48940"/>
        <dbReference type="ChEBI" id="CHEBI:15377"/>
        <dbReference type="ChEBI" id="CHEBI:59869"/>
        <dbReference type="ChEBI" id="CHEBI:77460"/>
        <dbReference type="EC" id="3.4.13.19"/>
    </reaction>
</comment>
<evidence type="ECO:0000256" key="4">
    <source>
        <dbReference type="ARBA" id="ARBA00022801"/>
    </source>
</evidence>
<dbReference type="NCBIfam" id="NF033678">
    <property type="entry name" value="C69_fam_dipept"/>
    <property type="match status" value="1"/>
</dbReference>
<evidence type="ECO:0000256" key="1">
    <source>
        <dbReference type="ARBA" id="ARBA00001670"/>
    </source>
</evidence>
<evidence type="ECO:0000313" key="7">
    <source>
        <dbReference type="EMBL" id="MBO8440909.1"/>
    </source>
</evidence>
<dbReference type="PANTHER" id="PTHR12994:SF17">
    <property type="entry name" value="LD30995P"/>
    <property type="match status" value="1"/>
</dbReference>
<gene>
    <name evidence="7" type="ORF">IAA89_00435</name>
</gene>
<protein>
    <recommendedName>
        <fullName evidence="6">Dipeptidase</fullName>
        <ecNumber evidence="6">3.4.-.-</ecNumber>
    </recommendedName>
</protein>
<dbReference type="Pfam" id="PF03577">
    <property type="entry name" value="Peptidase_C69"/>
    <property type="match status" value="1"/>
</dbReference>
<feature type="non-terminal residue" evidence="7">
    <location>
        <position position="347"/>
    </location>
</feature>
<evidence type="ECO:0000256" key="6">
    <source>
        <dbReference type="RuleBase" id="RU364089"/>
    </source>
</evidence>
<dbReference type="EC" id="3.4.-.-" evidence="6"/>
<keyword evidence="5 6" id="KW-0224">Dipeptidase</keyword>
<dbReference type="GO" id="GO:0070004">
    <property type="term" value="F:cysteine-type exopeptidase activity"/>
    <property type="evidence" value="ECO:0007669"/>
    <property type="project" value="InterPro"/>
</dbReference>
<comment type="similarity">
    <text evidence="2 6">Belongs to the peptidase C69 family.</text>
</comment>
<dbReference type="AlphaFoldDB" id="A0A9D9H7X5"/>
<name>A0A9D9H7X5_9LACO</name>
<evidence type="ECO:0000256" key="5">
    <source>
        <dbReference type="ARBA" id="ARBA00022997"/>
    </source>
</evidence>
<dbReference type="PANTHER" id="PTHR12994">
    <property type="entry name" value="SECERNIN"/>
    <property type="match status" value="1"/>
</dbReference>
<keyword evidence="3 6" id="KW-0645">Protease</keyword>
<dbReference type="InterPro" id="IPR047804">
    <property type="entry name" value="C69_dipept_A-like"/>
</dbReference>
<proteinExistence type="inferred from homology"/>
<dbReference type="GO" id="GO:0016805">
    <property type="term" value="F:dipeptidase activity"/>
    <property type="evidence" value="ECO:0007669"/>
    <property type="project" value="UniProtKB-KW"/>
</dbReference>
<reference evidence="7" key="2">
    <citation type="journal article" date="2021" name="PeerJ">
        <title>Extensive microbial diversity within the chicken gut microbiome revealed by metagenomics and culture.</title>
        <authorList>
            <person name="Gilroy R."/>
            <person name="Ravi A."/>
            <person name="Getino M."/>
            <person name="Pursley I."/>
            <person name="Horton D.L."/>
            <person name="Alikhan N.F."/>
            <person name="Baker D."/>
            <person name="Gharbi K."/>
            <person name="Hall N."/>
            <person name="Watson M."/>
            <person name="Adriaenssens E.M."/>
            <person name="Foster-Nyarko E."/>
            <person name="Jarju S."/>
            <person name="Secka A."/>
            <person name="Antonio M."/>
            <person name="Oren A."/>
            <person name="Chaudhuri R.R."/>
            <person name="La Ragione R."/>
            <person name="Hildebrand F."/>
            <person name="Pallen M.J."/>
        </authorList>
    </citation>
    <scope>NUCLEOTIDE SEQUENCE</scope>
    <source>
        <strain evidence="7">C6-149</strain>
    </source>
</reference>
<sequence length="347" mass="39739">MQKRQKRSSCTSIIIGKKASLDGSIIIGRNEDSKAAWPKHFVVHPHKKFITKQSFKSTDNNLELPLPQERFKYTATPEWTDEFGLFEEDGINEYNVAMSATESAYSNQNVLAYDPLVKDTGIGEESMVTITLPYVKTAKEGVLRLGKLIEEYGTSETNGILFADIDEAWYMETGSGHHWVAERIPDNAYIIAANQLSIEEIDFNDPNNFLFSQNLIEFVNKNHLNPDYDGFNFKHIFGTNDESDQIYNIPRVWSGQRMFNPHTTDQTISNIDNLPFIKIPEKKLSIYDAQRFLADHFDGTDYDPLKKTDKSHLFRPISLAKNQEAHLLQLRPELPKEIQGIQWLSMG</sequence>
<dbReference type="EMBL" id="JADIMP010000007">
    <property type="protein sequence ID" value="MBO8440909.1"/>
    <property type="molecule type" value="Genomic_DNA"/>
</dbReference>
<organism evidence="7 8">
    <name type="scientific">Candidatus Gallilactobacillus intestinavium</name>
    <dbReference type="NCBI Taxonomy" id="2840838"/>
    <lineage>
        <taxon>Bacteria</taxon>
        <taxon>Bacillati</taxon>
        <taxon>Bacillota</taxon>
        <taxon>Bacilli</taxon>
        <taxon>Lactobacillales</taxon>
        <taxon>Lactobacillaceae</taxon>
        <taxon>Lactobacillaceae incertae sedis</taxon>
        <taxon>Candidatus Gallilactobacillus</taxon>
    </lineage>
</organism>
<dbReference type="Gene3D" id="3.60.60.10">
    <property type="entry name" value="Penicillin V Acylase, Chain A"/>
    <property type="match status" value="1"/>
</dbReference>
<comment type="caution">
    <text evidence="7">The sequence shown here is derived from an EMBL/GenBank/DDBJ whole genome shotgun (WGS) entry which is preliminary data.</text>
</comment>
<reference evidence="7" key="1">
    <citation type="submission" date="2020-10" db="EMBL/GenBank/DDBJ databases">
        <authorList>
            <person name="Gilroy R."/>
        </authorList>
    </citation>
    <scope>NUCLEOTIDE SEQUENCE</scope>
    <source>
        <strain evidence="7">C6-149</strain>
    </source>
</reference>
<accession>A0A9D9H7X5</accession>
<evidence type="ECO:0000256" key="3">
    <source>
        <dbReference type="ARBA" id="ARBA00022670"/>
    </source>
</evidence>
<keyword evidence="4 6" id="KW-0378">Hydrolase</keyword>
<dbReference type="InterPro" id="IPR005322">
    <property type="entry name" value="Peptidase_C69"/>
</dbReference>
<dbReference type="Proteomes" id="UP000823614">
    <property type="component" value="Unassembled WGS sequence"/>
</dbReference>
<evidence type="ECO:0000313" key="8">
    <source>
        <dbReference type="Proteomes" id="UP000823614"/>
    </source>
</evidence>
<evidence type="ECO:0000256" key="2">
    <source>
        <dbReference type="ARBA" id="ARBA00007225"/>
    </source>
</evidence>